<proteinExistence type="predicted"/>
<protein>
    <submittedName>
        <fullName evidence="1">Uncharacterized protein</fullName>
    </submittedName>
</protein>
<comment type="caution">
    <text evidence="1">The sequence shown here is derived from an EMBL/GenBank/DDBJ whole genome shotgun (WGS) entry which is preliminary data.</text>
</comment>
<name>A0A4V2KSL6_9HYPH</name>
<dbReference type="Proteomes" id="UP000292781">
    <property type="component" value="Unassembled WGS sequence"/>
</dbReference>
<dbReference type="EMBL" id="SJFN01000045">
    <property type="protein sequence ID" value="TBW33367.1"/>
    <property type="molecule type" value="Genomic_DNA"/>
</dbReference>
<gene>
    <name evidence="1" type="ORF">EYW49_20625</name>
</gene>
<accession>A0A4V2KSL6</accession>
<reference evidence="1 2" key="1">
    <citation type="submission" date="2019-02" db="EMBL/GenBank/DDBJ databases">
        <title>Siculibacillus lacustris gen. nov., sp. nov., a new rosette-forming bacterium isolated from a freshwater crater lake (Lake St. Ana, Romania).</title>
        <authorList>
            <person name="Felfoldi T."/>
            <person name="Marton Z."/>
            <person name="Szabo A."/>
            <person name="Mentes A."/>
            <person name="Boka K."/>
            <person name="Marialigeti K."/>
            <person name="Mathe I."/>
            <person name="Koncz M."/>
            <person name="Schumann P."/>
            <person name="Toth E."/>
        </authorList>
    </citation>
    <scope>NUCLEOTIDE SEQUENCE [LARGE SCALE GENOMIC DNA]</scope>
    <source>
        <strain evidence="1 2">SA-279</strain>
    </source>
</reference>
<sequence length="177" mass="19366">MSDMIALRLDTRAWERLATKFAAMPPKIARVRKEAAIEGGDKVRTDVRRGLKVVSGVKTYASITARVFARSPAPGRYCIIVHGPGLPLSAFPTRSAGGAVSADVWGVDHLFKRSFFSPSGRGRARLTRERLPVRALFGPNLAKEMLKGGMVDLFEASVRRNVGPVIEKRLARALALR</sequence>
<dbReference type="RefSeq" id="WP_131311523.1">
    <property type="nucleotide sequence ID" value="NZ_SJFN01000045.1"/>
</dbReference>
<dbReference type="OrthoDB" id="7840472at2"/>
<keyword evidence="2" id="KW-1185">Reference proteome</keyword>
<evidence type="ECO:0000313" key="2">
    <source>
        <dbReference type="Proteomes" id="UP000292781"/>
    </source>
</evidence>
<organism evidence="1 2">
    <name type="scientific">Siculibacillus lacustris</name>
    <dbReference type="NCBI Taxonomy" id="1549641"/>
    <lineage>
        <taxon>Bacteria</taxon>
        <taxon>Pseudomonadati</taxon>
        <taxon>Pseudomonadota</taxon>
        <taxon>Alphaproteobacteria</taxon>
        <taxon>Hyphomicrobiales</taxon>
        <taxon>Ancalomicrobiaceae</taxon>
        <taxon>Siculibacillus</taxon>
    </lineage>
</organism>
<dbReference type="AlphaFoldDB" id="A0A4V2KSL6"/>
<evidence type="ECO:0000313" key="1">
    <source>
        <dbReference type="EMBL" id="TBW33367.1"/>
    </source>
</evidence>